<evidence type="ECO:0000313" key="2">
    <source>
        <dbReference type="Proteomes" id="UP001497535"/>
    </source>
</evidence>
<organism evidence="1 2">
    <name type="scientific">Meloidogyne enterolobii</name>
    <name type="common">Root-knot nematode worm</name>
    <name type="synonym">Meloidogyne mayaguensis</name>
    <dbReference type="NCBI Taxonomy" id="390850"/>
    <lineage>
        <taxon>Eukaryota</taxon>
        <taxon>Metazoa</taxon>
        <taxon>Ecdysozoa</taxon>
        <taxon>Nematoda</taxon>
        <taxon>Chromadorea</taxon>
        <taxon>Rhabditida</taxon>
        <taxon>Tylenchina</taxon>
        <taxon>Tylenchomorpha</taxon>
        <taxon>Tylenchoidea</taxon>
        <taxon>Meloidogynidae</taxon>
        <taxon>Meloidogyninae</taxon>
        <taxon>Meloidogyne</taxon>
    </lineage>
</organism>
<protein>
    <submittedName>
        <fullName evidence="1">Uncharacterized protein</fullName>
    </submittedName>
</protein>
<dbReference type="Proteomes" id="UP001497535">
    <property type="component" value="Unassembled WGS sequence"/>
</dbReference>
<proteinExistence type="predicted"/>
<gene>
    <name evidence="1" type="ORF">MENTE1834_LOCUS47422</name>
</gene>
<evidence type="ECO:0000313" key="1">
    <source>
        <dbReference type="EMBL" id="CAK5123182.1"/>
    </source>
</evidence>
<reference evidence="1" key="1">
    <citation type="submission" date="2023-11" db="EMBL/GenBank/DDBJ databases">
        <authorList>
            <person name="Poullet M."/>
        </authorList>
    </citation>
    <scope>NUCLEOTIDE SEQUENCE</scope>
    <source>
        <strain evidence="1">E1834</strain>
    </source>
</reference>
<comment type="caution">
    <text evidence="1">The sequence shown here is derived from an EMBL/GenBank/DDBJ whole genome shotgun (WGS) entry which is preliminary data.</text>
</comment>
<keyword evidence="2" id="KW-1185">Reference proteome</keyword>
<accession>A0ACB1B514</accession>
<name>A0ACB1B514_MELEN</name>
<sequence length="147" mass="16473">MLRIYNFSAVQQSVEIRFPVECRNCTLLIEKIKAQTNNDNSSFERSCAEVDISNTAPMNCFGNGIWEDEGSSGSCQCSHGFSGQYCQYKDDCADDLECGPNGKCVADAIRQGHKSCFCQFGFFGTNCERSELKEKIFERSEIISKII</sequence>
<dbReference type="EMBL" id="CAVMJV010000191">
    <property type="protein sequence ID" value="CAK5123182.1"/>
    <property type="molecule type" value="Genomic_DNA"/>
</dbReference>